<dbReference type="AlphaFoldDB" id="A0AAE4BUM2"/>
<evidence type="ECO:0000313" key="2">
    <source>
        <dbReference type="EMBL" id="MDR6240913.1"/>
    </source>
</evidence>
<evidence type="ECO:0000259" key="1">
    <source>
        <dbReference type="Pfam" id="PF01553"/>
    </source>
</evidence>
<dbReference type="Proteomes" id="UP001185092">
    <property type="component" value="Unassembled WGS sequence"/>
</dbReference>
<comment type="caution">
    <text evidence="2">The sequence shown here is derived from an EMBL/GenBank/DDBJ whole genome shotgun (WGS) entry which is preliminary data.</text>
</comment>
<dbReference type="InterPro" id="IPR002123">
    <property type="entry name" value="Plipid/glycerol_acylTrfase"/>
</dbReference>
<gene>
    <name evidence="2" type="ORF">HNQ88_003989</name>
</gene>
<feature type="domain" description="Phospholipid/glycerol acyltransferase" evidence="1">
    <location>
        <begin position="105"/>
        <end position="215"/>
    </location>
</feature>
<name>A0AAE4BUM2_9BACT</name>
<dbReference type="GO" id="GO:0042840">
    <property type="term" value="P:D-glucuronate catabolic process"/>
    <property type="evidence" value="ECO:0007669"/>
    <property type="project" value="TreeGrafter"/>
</dbReference>
<sequence length="403" mass="46714">METFTLFLVNEKVKERDYLRFKKRMIDENQFEAIRPYRDEEVKPVIEKLLSGPYLSKALDFFFCEATESEVREVAKDIDSVQKFQDRFISYILAGVIKNTIDQLTATGGDNINHDLKHLYIGNHRDIVLDSALLNFYLNEKGWETSEIAIGNNLLVLPEIEAIVKLNKSFIVKRDGGTKEMYHNSQVLSHYIRKKIGNNESSIWLAQREGRAKDSNDITHSGLLKMLQMSGDSNIHESFKSLNIIPYSISYEYDPCAGMKAREFFVRSIEETYEKKPGEDLKSMQDGIRGYKGRINLSFGKPLNQICEPLSEIKNKNKYISAIGELIDQQLHQIYHLWPSNYIAFDLMHGASEFTEYYSESDVNAFIKHRDQQLEPFGEIKEKLYPFFYAIYANPVKNFKAVL</sequence>
<protein>
    <recommendedName>
        <fullName evidence="1">Phospholipid/glycerol acyltransferase domain-containing protein</fullName>
    </recommendedName>
</protein>
<dbReference type="Pfam" id="PF01553">
    <property type="entry name" value="Acyltransferase"/>
    <property type="match status" value="1"/>
</dbReference>
<evidence type="ECO:0000313" key="3">
    <source>
        <dbReference type="Proteomes" id="UP001185092"/>
    </source>
</evidence>
<organism evidence="2 3">
    <name type="scientific">Aureibacter tunicatorum</name>
    <dbReference type="NCBI Taxonomy" id="866807"/>
    <lineage>
        <taxon>Bacteria</taxon>
        <taxon>Pseudomonadati</taxon>
        <taxon>Bacteroidota</taxon>
        <taxon>Cytophagia</taxon>
        <taxon>Cytophagales</taxon>
        <taxon>Persicobacteraceae</taxon>
        <taxon>Aureibacter</taxon>
    </lineage>
</organism>
<dbReference type="PANTHER" id="PTHR30068:SF3">
    <property type="entry name" value="PHOSPHOLIPID_GLYCEROL ACYLTRANSFERASE DOMAIN-CONTAINING PROTEIN"/>
    <property type="match status" value="1"/>
</dbReference>
<reference evidence="2" key="1">
    <citation type="submission" date="2023-07" db="EMBL/GenBank/DDBJ databases">
        <title>Genomic Encyclopedia of Type Strains, Phase IV (KMG-IV): sequencing the most valuable type-strain genomes for metagenomic binning, comparative biology and taxonomic classification.</title>
        <authorList>
            <person name="Goeker M."/>
        </authorList>
    </citation>
    <scope>NUCLEOTIDE SEQUENCE</scope>
    <source>
        <strain evidence="2">DSM 26174</strain>
    </source>
</reference>
<dbReference type="GO" id="GO:0019698">
    <property type="term" value="P:D-galacturonate catabolic process"/>
    <property type="evidence" value="ECO:0007669"/>
    <property type="project" value="TreeGrafter"/>
</dbReference>
<dbReference type="PANTHER" id="PTHR30068">
    <property type="entry name" value="URONATE ISOMERASE"/>
    <property type="match status" value="1"/>
</dbReference>
<dbReference type="RefSeq" id="WP_309941281.1">
    <property type="nucleotide sequence ID" value="NZ_AP025305.1"/>
</dbReference>
<dbReference type="GO" id="GO:0016746">
    <property type="term" value="F:acyltransferase activity"/>
    <property type="evidence" value="ECO:0007669"/>
    <property type="project" value="InterPro"/>
</dbReference>
<proteinExistence type="predicted"/>
<keyword evidence="3" id="KW-1185">Reference proteome</keyword>
<dbReference type="EMBL" id="JAVDQD010000006">
    <property type="protein sequence ID" value="MDR6240913.1"/>
    <property type="molecule type" value="Genomic_DNA"/>
</dbReference>
<accession>A0AAE4BUM2</accession>